<evidence type="ECO:0000313" key="2">
    <source>
        <dbReference type="EMBL" id="BCZ85762.1"/>
    </source>
</evidence>
<dbReference type="EMBL" id="AP024960">
    <property type="protein sequence ID" value="BCZ85762.1"/>
    <property type="molecule type" value="Genomic_DNA"/>
</dbReference>
<evidence type="ECO:0008006" key="4">
    <source>
        <dbReference type="Google" id="ProtNLM"/>
    </source>
</evidence>
<accession>A0ABM7U360</accession>
<keyword evidence="2" id="KW-0614">Plasmid</keyword>
<dbReference type="Gene3D" id="3.40.50.300">
    <property type="entry name" value="P-loop containing nucleotide triphosphate hydrolases"/>
    <property type="match status" value="2"/>
</dbReference>
<proteinExistence type="predicted"/>
<gene>
    <name evidence="2" type="ORF">PTKU64_94370</name>
</gene>
<keyword evidence="3" id="KW-1185">Reference proteome</keyword>
<organism evidence="2 3">
    <name type="scientific">Paraburkholderia terrae</name>
    <dbReference type="NCBI Taxonomy" id="311230"/>
    <lineage>
        <taxon>Bacteria</taxon>
        <taxon>Pseudomonadati</taxon>
        <taxon>Pseudomonadota</taxon>
        <taxon>Betaproteobacteria</taxon>
        <taxon>Burkholderiales</taxon>
        <taxon>Burkholderiaceae</taxon>
        <taxon>Paraburkholderia</taxon>
    </lineage>
</organism>
<feature type="transmembrane region" description="Helical" evidence="1">
    <location>
        <begin position="30"/>
        <end position="49"/>
    </location>
</feature>
<dbReference type="RefSeq" id="WP_229518227.1">
    <property type="nucleotide sequence ID" value="NZ_AP024960.1"/>
</dbReference>
<keyword evidence="1" id="KW-0812">Transmembrane</keyword>
<feature type="transmembrane region" description="Helical" evidence="1">
    <location>
        <begin position="70"/>
        <end position="96"/>
    </location>
</feature>
<dbReference type="Proteomes" id="UP001319874">
    <property type="component" value="Plasmid pPT70"/>
</dbReference>
<dbReference type="SUPFAM" id="SSF52540">
    <property type="entry name" value="P-loop containing nucleoside triphosphate hydrolases"/>
    <property type="match status" value="1"/>
</dbReference>
<keyword evidence="1" id="KW-0472">Membrane</keyword>
<feature type="transmembrane region" description="Helical" evidence="1">
    <location>
        <begin position="116"/>
        <end position="134"/>
    </location>
</feature>
<reference evidence="2 3" key="1">
    <citation type="journal article" date="2022" name="Front. Microbiol.">
        <title>Identification and characterization of a novel class of self-sufficient cytochrome P450 hydroxylase involved in cyclohexanecarboxylate degradation in Paraburkholderia terrae strain KU-64.</title>
        <authorList>
            <person name="Yamamoto T."/>
            <person name="Hasegawa Y."/>
            <person name="Iwaki H."/>
        </authorList>
    </citation>
    <scope>NUCLEOTIDE SEQUENCE [LARGE SCALE GENOMIC DNA]</scope>
    <source>
        <strain evidence="2 3">KU-64</strain>
    </source>
</reference>
<evidence type="ECO:0000313" key="3">
    <source>
        <dbReference type="Proteomes" id="UP001319874"/>
    </source>
</evidence>
<geneLocation type="plasmid" evidence="2 3">
    <name>pPT70</name>
</geneLocation>
<keyword evidence="1" id="KW-1133">Transmembrane helix</keyword>
<sequence>MLFPGAVNMQSVQPTVFVAVERTLQWSSPWYWIVIAIPLFTVSVLHPVPWRLRTNDPTFLDLVAFLARRISVYALELLVVLVPLISLFLFVISAGMPFGEAVSSYGAWLAGRLGQYWPIVVGAVVYGLALRFAWDRYVSPKLSSYWRALRVTQKTDQLVDARQEVMTLKAKDFEPEKYFADGKIFYGLDEHDQPIYFDLKEFFTTHHAILGPTSYGKGIVLQSVFKQCIRFGFGVFYIDPKGDDYLPYLLQNEARAAGRRFVYLDLNPGGKGVWHPFLGGDFRQRRTRIVRAFNLDSAGTDADVYKAKERALLDDALENTDGTIKSLLAYVKDHGNAGDRDLSTLRDSLREWSRVDTFAQPAKRKGHSIEACLLNNAVVYVRGDLADPVVKAATKAYIAELTAEIKRMLPRRPAHVTLGIDELKFLACAEINDALATIRQNRCNMLLAAQSIANLEAPDDKRLDGKALAREFEVNTPIKFVYRAADERTAEWAEKLSASQWLNIVQRETTKINVHGGEQWEGTRMMGNLEQPIISQNTLLSLPARIAIAYMPGRNASKLYTCHAHIDRSVASWMTPATPAESTESAE</sequence>
<dbReference type="InterPro" id="IPR027417">
    <property type="entry name" value="P-loop_NTPase"/>
</dbReference>
<evidence type="ECO:0000256" key="1">
    <source>
        <dbReference type="SAM" id="Phobius"/>
    </source>
</evidence>
<name>A0ABM7U360_9BURK</name>
<protein>
    <recommendedName>
        <fullName evidence="4">DUF87 domain-containing protein</fullName>
    </recommendedName>
</protein>